<proteinExistence type="predicted"/>
<dbReference type="EMBL" id="JPKZ01001397">
    <property type="protein sequence ID" value="KHN82158.1"/>
    <property type="molecule type" value="Genomic_DNA"/>
</dbReference>
<evidence type="ECO:0000256" key="1">
    <source>
        <dbReference type="SAM" id="MobiDB-lite"/>
    </source>
</evidence>
<organism evidence="2 3">
    <name type="scientific">Toxocara canis</name>
    <name type="common">Canine roundworm</name>
    <dbReference type="NCBI Taxonomy" id="6265"/>
    <lineage>
        <taxon>Eukaryota</taxon>
        <taxon>Metazoa</taxon>
        <taxon>Ecdysozoa</taxon>
        <taxon>Nematoda</taxon>
        <taxon>Chromadorea</taxon>
        <taxon>Rhabditida</taxon>
        <taxon>Spirurina</taxon>
        <taxon>Ascaridomorpha</taxon>
        <taxon>Ascaridoidea</taxon>
        <taxon>Toxocaridae</taxon>
        <taxon>Toxocara</taxon>
    </lineage>
</organism>
<keyword evidence="3" id="KW-1185">Reference proteome</keyword>
<feature type="region of interest" description="Disordered" evidence="1">
    <location>
        <begin position="93"/>
        <end position="112"/>
    </location>
</feature>
<reference evidence="2 3" key="1">
    <citation type="submission" date="2014-11" db="EMBL/GenBank/DDBJ databases">
        <title>Genetic blueprint of the zoonotic pathogen Toxocara canis.</title>
        <authorList>
            <person name="Zhu X.-Q."/>
            <person name="Korhonen P.K."/>
            <person name="Cai H."/>
            <person name="Young N.D."/>
            <person name="Nejsum P."/>
            <person name="von Samson-Himmelstjerna G."/>
            <person name="Boag P.R."/>
            <person name="Tan P."/>
            <person name="Li Q."/>
            <person name="Min J."/>
            <person name="Yang Y."/>
            <person name="Wang X."/>
            <person name="Fang X."/>
            <person name="Hall R.S."/>
            <person name="Hofmann A."/>
            <person name="Sternberg P.W."/>
            <person name="Jex A.R."/>
            <person name="Gasser R.B."/>
        </authorList>
    </citation>
    <scope>NUCLEOTIDE SEQUENCE [LARGE SCALE GENOMIC DNA]</scope>
    <source>
        <strain evidence="2">PN_DK_2014</strain>
    </source>
</reference>
<feature type="non-terminal residue" evidence="2">
    <location>
        <position position="112"/>
    </location>
</feature>
<comment type="caution">
    <text evidence="2">The sequence shown here is derived from an EMBL/GenBank/DDBJ whole genome shotgun (WGS) entry which is preliminary data.</text>
</comment>
<evidence type="ECO:0000313" key="2">
    <source>
        <dbReference type="EMBL" id="KHN82158.1"/>
    </source>
</evidence>
<protein>
    <submittedName>
        <fullName evidence="2">Uncharacterized protein</fullName>
    </submittedName>
</protein>
<dbReference type="Proteomes" id="UP000031036">
    <property type="component" value="Unassembled WGS sequence"/>
</dbReference>
<sequence>MPLALWFGTDNDASNENVGRSPKCAKCIEYAPVHWPAQATRANSNVRPPRCSTTTRSLHITYIKSHIQAEIKPNARISVMYFECRRTSATVIRSSQKRNRIHPNHPYAGQTN</sequence>
<dbReference type="AlphaFoldDB" id="A0A0B2VKP7"/>
<evidence type="ECO:0000313" key="3">
    <source>
        <dbReference type="Proteomes" id="UP000031036"/>
    </source>
</evidence>
<name>A0A0B2VKP7_TOXCA</name>
<accession>A0A0B2VKP7</accession>
<gene>
    <name evidence="2" type="ORF">Tcan_00240</name>
</gene>